<evidence type="ECO:0000313" key="2">
    <source>
        <dbReference type="Proteomes" id="UP000221384"/>
    </source>
</evidence>
<name>A0ABX4LPZ5_9BACT</name>
<reference evidence="1 2" key="1">
    <citation type="submission" date="2017-09" db="EMBL/GenBank/DDBJ databases">
        <authorList>
            <person name="Perez-Cataluna A."/>
            <person name="Figueras M.J."/>
            <person name="Salas-Masso N."/>
        </authorList>
    </citation>
    <scope>NUCLEOTIDE SEQUENCE [LARGE SCALE GENOMIC DNA]</scope>
    <source>
        <strain evidence="1 2">F138-33</strain>
    </source>
</reference>
<dbReference type="Proteomes" id="UP000221384">
    <property type="component" value="Unassembled WGS sequence"/>
</dbReference>
<sequence length="226" mass="27498">MNNEFYKNLEKSVSNERLSHYFTIFQTEDKKIIIRKYLLNIELSKSFYLPLQKLETTLRNNIHTTLSNQLKNDNWFEISDFLTNDSYKKISEAKNNINKELTPGRIISELNFGFWCALFSKPYDQKVWNKYTKLIFPNIPRKYATRKVLMKKTNLIRKFRNKIFHFDTIINIKNLFEIHKEILEMIYWLNKDVYKLTIAFDEFEYIYNNEEKIIKEKLDELSKDNQ</sequence>
<organism evidence="1 2">
    <name type="scientific">Malaciobacter canalis</name>
    <dbReference type="NCBI Taxonomy" id="1912871"/>
    <lineage>
        <taxon>Bacteria</taxon>
        <taxon>Pseudomonadati</taxon>
        <taxon>Campylobacterota</taxon>
        <taxon>Epsilonproteobacteria</taxon>
        <taxon>Campylobacterales</taxon>
        <taxon>Arcobacteraceae</taxon>
        <taxon>Malaciobacter</taxon>
    </lineage>
</organism>
<keyword evidence="2" id="KW-1185">Reference proteome</keyword>
<dbReference type="EMBL" id="NWVW01000006">
    <property type="protein sequence ID" value="PHO10021.1"/>
    <property type="molecule type" value="Genomic_DNA"/>
</dbReference>
<protein>
    <recommendedName>
        <fullName evidence="3">Abi-like protein</fullName>
    </recommendedName>
</protein>
<gene>
    <name evidence="1" type="ORF">CPG37_06685</name>
</gene>
<evidence type="ECO:0000313" key="1">
    <source>
        <dbReference type="EMBL" id="PHO10021.1"/>
    </source>
</evidence>
<comment type="caution">
    <text evidence="1">The sequence shown here is derived from an EMBL/GenBank/DDBJ whole genome shotgun (WGS) entry which is preliminary data.</text>
</comment>
<proteinExistence type="predicted"/>
<dbReference type="RefSeq" id="WP_099334316.1">
    <property type="nucleotide sequence ID" value="NZ_CP042812.1"/>
</dbReference>
<evidence type="ECO:0008006" key="3">
    <source>
        <dbReference type="Google" id="ProtNLM"/>
    </source>
</evidence>
<accession>A0ABX4LPZ5</accession>